<dbReference type="EMBL" id="JAEKJA010000035">
    <property type="protein sequence ID" value="MBJ3778701.1"/>
    <property type="molecule type" value="Genomic_DNA"/>
</dbReference>
<evidence type="ECO:0000256" key="8">
    <source>
        <dbReference type="ARBA" id="ARBA00051542"/>
    </source>
</evidence>
<dbReference type="InterPro" id="IPR014729">
    <property type="entry name" value="Rossmann-like_a/b/a_fold"/>
</dbReference>
<dbReference type="NCBIfam" id="NF001138">
    <property type="entry name" value="PRK00143.1"/>
    <property type="match status" value="1"/>
</dbReference>
<evidence type="ECO:0000256" key="5">
    <source>
        <dbReference type="ARBA" id="ARBA00022840"/>
    </source>
</evidence>
<evidence type="ECO:0000256" key="3">
    <source>
        <dbReference type="ARBA" id="ARBA00022694"/>
    </source>
</evidence>
<keyword evidence="3 9" id="KW-0819">tRNA processing</keyword>
<comment type="function">
    <text evidence="9">Catalyzes the 2-thiolation of uridine at the wobble position (U34) of tRNA, leading to the formation of s(2)U34.</text>
</comment>
<dbReference type="AlphaFoldDB" id="A0A934ITT7"/>
<dbReference type="Pfam" id="PF03054">
    <property type="entry name" value="tRNA_Me_trans"/>
    <property type="match status" value="1"/>
</dbReference>
<dbReference type="GO" id="GO:0000049">
    <property type="term" value="F:tRNA binding"/>
    <property type="evidence" value="ECO:0007669"/>
    <property type="project" value="UniProtKB-KW"/>
</dbReference>
<comment type="similarity">
    <text evidence="9">Belongs to the MnmA/TRMU family.</text>
</comment>
<evidence type="ECO:0000259" key="10">
    <source>
        <dbReference type="Pfam" id="PF20258"/>
    </source>
</evidence>
<accession>A0A934ITT7</accession>
<dbReference type="Pfam" id="PF20258">
    <property type="entry name" value="tRNA_Me_trans_C"/>
    <property type="match status" value="1"/>
</dbReference>
<evidence type="ECO:0000313" key="13">
    <source>
        <dbReference type="Proteomes" id="UP000609531"/>
    </source>
</evidence>
<comment type="catalytic activity">
    <reaction evidence="8 9">
        <text>S-sulfanyl-L-cysteinyl-[protein] + uridine(34) in tRNA + AH2 + ATP = 2-thiouridine(34) in tRNA + L-cysteinyl-[protein] + A + AMP + diphosphate + H(+)</text>
        <dbReference type="Rhea" id="RHEA:47032"/>
        <dbReference type="Rhea" id="RHEA-COMP:10131"/>
        <dbReference type="Rhea" id="RHEA-COMP:11726"/>
        <dbReference type="Rhea" id="RHEA-COMP:11727"/>
        <dbReference type="Rhea" id="RHEA-COMP:11728"/>
        <dbReference type="ChEBI" id="CHEBI:13193"/>
        <dbReference type="ChEBI" id="CHEBI:15378"/>
        <dbReference type="ChEBI" id="CHEBI:17499"/>
        <dbReference type="ChEBI" id="CHEBI:29950"/>
        <dbReference type="ChEBI" id="CHEBI:30616"/>
        <dbReference type="ChEBI" id="CHEBI:33019"/>
        <dbReference type="ChEBI" id="CHEBI:61963"/>
        <dbReference type="ChEBI" id="CHEBI:65315"/>
        <dbReference type="ChEBI" id="CHEBI:87170"/>
        <dbReference type="ChEBI" id="CHEBI:456215"/>
        <dbReference type="EC" id="2.8.1.13"/>
    </reaction>
</comment>
<sequence length="389" mass="42355">MHSIVSHTTNSLGLPGAPEDHRVVVAMSGGVDSSVVAGLLAREGFEVVGMTLQLYDHGAAVGRKGACCAGSDIHDARLVAERLAIPHYVLDYESRFHEDVIEAFADAYVRGETPVPCIACNQTVKFTDLMAASRTLGASALATGHYVSSRVVDGRRHLFRPHDERRDQSYFLFATTPEQLDYVRFPLGDMPKERVRELAAEMGLVVADKADSQDICFVPDGRYDRMVAAMRPEATREGDIRHIDGRILGRHKGVIRYTVGQRRGLNIALGEPLFVVRIDAERNEVIVGPREALKTRRVKLRDTNWLGRPLAEGESRTVFARVRSTRPPKPGRVRRSTDGLEVDLLDGEEGVAPGQACVLYATDGPGAEVLGGGFIQKSAVAPPATLAVA</sequence>
<evidence type="ECO:0000256" key="4">
    <source>
        <dbReference type="ARBA" id="ARBA00022741"/>
    </source>
</evidence>
<keyword evidence="5 9" id="KW-0067">ATP-binding</keyword>
<dbReference type="Gene3D" id="2.30.30.280">
    <property type="entry name" value="Adenine nucleotide alpha hydrolases-like domains"/>
    <property type="match status" value="1"/>
</dbReference>
<dbReference type="SUPFAM" id="SSF52402">
    <property type="entry name" value="Adenine nucleotide alpha hydrolases-like"/>
    <property type="match status" value="1"/>
</dbReference>
<dbReference type="FunFam" id="2.30.30.280:FF:000001">
    <property type="entry name" value="tRNA-specific 2-thiouridylase MnmA"/>
    <property type="match status" value="1"/>
</dbReference>
<dbReference type="InterPro" id="IPR046884">
    <property type="entry name" value="MnmA-like_central"/>
</dbReference>
<keyword evidence="1 9" id="KW-0820">tRNA-binding</keyword>
<evidence type="ECO:0000256" key="9">
    <source>
        <dbReference type="HAMAP-Rule" id="MF_00144"/>
    </source>
</evidence>
<organism evidence="12 13">
    <name type="scientific">Acuticoccus mangrovi</name>
    <dbReference type="NCBI Taxonomy" id="2796142"/>
    <lineage>
        <taxon>Bacteria</taxon>
        <taxon>Pseudomonadati</taxon>
        <taxon>Pseudomonadota</taxon>
        <taxon>Alphaproteobacteria</taxon>
        <taxon>Hyphomicrobiales</taxon>
        <taxon>Amorphaceae</taxon>
        <taxon>Acuticoccus</taxon>
    </lineage>
</organism>
<evidence type="ECO:0000259" key="11">
    <source>
        <dbReference type="Pfam" id="PF20259"/>
    </source>
</evidence>
<feature type="binding site" evidence="9">
    <location>
        <begin position="26"/>
        <end position="33"/>
    </location>
    <ligand>
        <name>ATP</name>
        <dbReference type="ChEBI" id="CHEBI:30616"/>
    </ligand>
</feature>
<keyword evidence="4 9" id="KW-0547">Nucleotide-binding</keyword>
<keyword evidence="2 9" id="KW-0808">Transferase</keyword>
<gene>
    <name evidence="9 12" type="primary">mnmA</name>
    <name evidence="12" type="ORF">JCR33_23575</name>
</gene>
<dbReference type="RefSeq" id="WP_198884604.1">
    <property type="nucleotide sequence ID" value="NZ_JAEKJA010000035.1"/>
</dbReference>
<dbReference type="Proteomes" id="UP000609531">
    <property type="component" value="Unassembled WGS sequence"/>
</dbReference>
<proteinExistence type="inferred from homology"/>
<feature type="site" description="Interaction with tRNA" evidence="9">
    <location>
        <position position="355"/>
    </location>
</feature>
<evidence type="ECO:0000256" key="1">
    <source>
        <dbReference type="ARBA" id="ARBA00022555"/>
    </source>
</evidence>
<dbReference type="PANTHER" id="PTHR11933:SF5">
    <property type="entry name" value="MITOCHONDRIAL TRNA-SPECIFIC 2-THIOURIDYLASE 1"/>
    <property type="match status" value="1"/>
</dbReference>
<keyword evidence="7" id="KW-1015">Disulfide bond</keyword>
<feature type="binding site" evidence="9">
    <location>
        <position position="52"/>
    </location>
    <ligand>
        <name>ATP</name>
        <dbReference type="ChEBI" id="CHEBI:30616"/>
    </ligand>
</feature>
<name>A0A934ITT7_9HYPH</name>
<evidence type="ECO:0000256" key="2">
    <source>
        <dbReference type="ARBA" id="ARBA00022679"/>
    </source>
</evidence>
<reference evidence="12" key="1">
    <citation type="submission" date="2020-12" db="EMBL/GenBank/DDBJ databases">
        <title>Bacterial taxonomy.</title>
        <authorList>
            <person name="Pan X."/>
        </authorList>
    </citation>
    <scope>NUCLEOTIDE SEQUENCE</scope>
    <source>
        <strain evidence="12">B2012</strain>
    </source>
</reference>
<dbReference type="FunFam" id="3.40.50.620:FF:000115">
    <property type="entry name" value="tRNA-specific 2-thiouridylase MnmA"/>
    <property type="match status" value="1"/>
</dbReference>
<dbReference type="InterPro" id="IPR046885">
    <property type="entry name" value="MnmA-like_C"/>
</dbReference>
<dbReference type="NCBIfam" id="TIGR00420">
    <property type="entry name" value="trmU"/>
    <property type="match status" value="1"/>
</dbReference>
<feature type="domain" description="tRNA-specific 2-thiouridylase MnmA-like central" evidence="11">
    <location>
        <begin position="235"/>
        <end position="288"/>
    </location>
</feature>
<dbReference type="PANTHER" id="PTHR11933">
    <property type="entry name" value="TRNA 5-METHYLAMINOMETHYL-2-THIOURIDYLATE -METHYLTRANSFERASE"/>
    <property type="match status" value="1"/>
</dbReference>
<feature type="active site" description="Cysteine persulfide intermediate" evidence="9">
    <location>
        <position position="216"/>
    </location>
</feature>
<dbReference type="InterPro" id="IPR023382">
    <property type="entry name" value="MnmA-like_central_sf"/>
</dbReference>
<feature type="site" description="Interaction with tRNA" evidence="9">
    <location>
        <position position="145"/>
    </location>
</feature>
<dbReference type="Gene3D" id="3.40.50.620">
    <property type="entry name" value="HUPs"/>
    <property type="match status" value="1"/>
</dbReference>
<dbReference type="GO" id="GO:0103016">
    <property type="term" value="F:tRNA-uridine 2-sulfurtransferase activity"/>
    <property type="evidence" value="ECO:0007669"/>
    <property type="project" value="UniProtKB-EC"/>
</dbReference>
<dbReference type="Pfam" id="PF20259">
    <property type="entry name" value="tRNA_Me_trans_M"/>
    <property type="match status" value="1"/>
</dbReference>
<protein>
    <recommendedName>
        <fullName evidence="9">tRNA-specific 2-thiouridylase MnmA</fullName>
        <ecNumber evidence="9">2.8.1.13</ecNumber>
    </recommendedName>
</protein>
<feature type="active site" description="Nucleophile" evidence="9">
    <location>
        <position position="120"/>
    </location>
</feature>
<dbReference type="CDD" id="cd01998">
    <property type="entry name" value="MnmA_TRMU-like"/>
    <property type="match status" value="1"/>
</dbReference>
<feature type="binding site" evidence="9">
    <location>
        <position position="144"/>
    </location>
    <ligand>
        <name>ATP</name>
        <dbReference type="ChEBI" id="CHEBI:30616"/>
    </ligand>
</feature>
<feature type="domain" description="tRNA-specific 2-thiouridylase MnmA-like C-terminal" evidence="10">
    <location>
        <begin position="297"/>
        <end position="375"/>
    </location>
</feature>
<evidence type="ECO:0000256" key="7">
    <source>
        <dbReference type="ARBA" id="ARBA00023157"/>
    </source>
</evidence>
<evidence type="ECO:0000313" key="12">
    <source>
        <dbReference type="EMBL" id="MBJ3778701.1"/>
    </source>
</evidence>
<dbReference type="InterPro" id="IPR004506">
    <property type="entry name" value="MnmA-like"/>
</dbReference>
<comment type="caution">
    <text evidence="12">The sequence shown here is derived from an EMBL/GenBank/DDBJ whole genome shotgun (WGS) entry which is preliminary data.</text>
</comment>
<keyword evidence="6 9" id="KW-0694">RNA-binding</keyword>
<dbReference type="Gene3D" id="2.40.30.10">
    <property type="entry name" value="Translation factors"/>
    <property type="match status" value="1"/>
</dbReference>
<dbReference type="GO" id="GO:0002143">
    <property type="term" value="P:tRNA wobble position uridine thiolation"/>
    <property type="evidence" value="ECO:0007669"/>
    <property type="project" value="TreeGrafter"/>
</dbReference>
<dbReference type="EC" id="2.8.1.13" evidence="9"/>
<feature type="region of interest" description="Interaction with tRNA" evidence="9">
    <location>
        <begin position="166"/>
        <end position="168"/>
    </location>
</feature>
<keyword evidence="9" id="KW-0963">Cytoplasm</keyword>
<comment type="caution">
    <text evidence="9">Lacks conserved residue(s) required for the propagation of feature annotation.</text>
</comment>
<dbReference type="GO" id="GO:0005524">
    <property type="term" value="F:ATP binding"/>
    <property type="evidence" value="ECO:0007669"/>
    <property type="project" value="UniProtKB-KW"/>
</dbReference>
<evidence type="ECO:0000256" key="6">
    <source>
        <dbReference type="ARBA" id="ARBA00022884"/>
    </source>
</evidence>
<dbReference type="HAMAP" id="MF_00144">
    <property type="entry name" value="tRNA_thiouridyl_MnmA"/>
    <property type="match status" value="1"/>
</dbReference>
<comment type="subcellular location">
    <subcellularLocation>
        <location evidence="9">Cytoplasm</location>
    </subcellularLocation>
</comment>
<dbReference type="GO" id="GO:0005737">
    <property type="term" value="C:cytoplasm"/>
    <property type="evidence" value="ECO:0007669"/>
    <property type="project" value="UniProtKB-SubCell"/>
</dbReference>
<keyword evidence="13" id="KW-1185">Reference proteome</keyword>